<evidence type="ECO:0000313" key="2">
    <source>
        <dbReference type="EMBL" id="OQN98592.1"/>
    </source>
</evidence>
<organism evidence="2 3">
    <name type="scientific">Cryoendolithus antarcticus</name>
    <dbReference type="NCBI Taxonomy" id="1507870"/>
    <lineage>
        <taxon>Eukaryota</taxon>
        <taxon>Fungi</taxon>
        <taxon>Dikarya</taxon>
        <taxon>Ascomycota</taxon>
        <taxon>Pezizomycotina</taxon>
        <taxon>Dothideomycetes</taxon>
        <taxon>Dothideomycetidae</taxon>
        <taxon>Cladosporiales</taxon>
        <taxon>Cladosporiaceae</taxon>
        <taxon>Cryoendolithus</taxon>
    </lineage>
</organism>
<evidence type="ECO:0000256" key="1">
    <source>
        <dbReference type="SAM" id="MobiDB-lite"/>
    </source>
</evidence>
<accession>A0A1V8SHH4</accession>
<keyword evidence="3" id="KW-1185">Reference proteome</keyword>
<dbReference type="Proteomes" id="UP000192596">
    <property type="component" value="Unassembled WGS sequence"/>
</dbReference>
<dbReference type="InParanoid" id="A0A1V8SHH4"/>
<evidence type="ECO:0000313" key="3">
    <source>
        <dbReference type="Proteomes" id="UP000192596"/>
    </source>
</evidence>
<feature type="region of interest" description="Disordered" evidence="1">
    <location>
        <begin position="115"/>
        <end position="145"/>
    </location>
</feature>
<feature type="region of interest" description="Disordered" evidence="1">
    <location>
        <begin position="286"/>
        <end position="320"/>
    </location>
</feature>
<proteinExistence type="predicted"/>
<gene>
    <name evidence="2" type="ORF">B0A48_15855</name>
</gene>
<dbReference type="STRING" id="1507870.A0A1V8SHH4"/>
<protein>
    <submittedName>
        <fullName evidence="2">Uncharacterized protein</fullName>
    </submittedName>
</protein>
<name>A0A1V8SHH4_9PEZI</name>
<dbReference type="AlphaFoldDB" id="A0A1V8SHH4"/>
<comment type="caution">
    <text evidence="2">The sequence shown here is derived from an EMBL/GenBank/DDBJ whole genome shotgun (WGS) entry which is preliminary data.</text>
</comment>
<dbReference type="EMBL" id="NAJO01000045">
    <property type="protein sequence ID" value="OQN98592.1"/>
    <property type="molecule type" value="Genomic_DNA"/>
</dbReference>
<dbReference type="OrthoDB" id="8062037at2759"/>
<sequence length="431" mass="48775">MSLLVSTPSARARNLSDVLGLINPDTKTSSCVGHAPSKHRRCRVAIARHNLASAQSVVDELSQPGLQWFEIKRLLLSLAGYTLCRRWHQDQAKQVAEQWFQRLAPYAKWNGDQSGEYYSSDDDDDDINSAHGWDNSSDAAPTNDWTDNDSADILVLRQQLAGLIALRNKYEPRTSTTYEGAQAWQDEAQSPQQARILRDRRRAECARVAAAARLAEAARAAADERRREALRQAARERAEREAEARALSEVARLAEVTRSAAESRRKEALRQAARERAECEAKARARAEREAERTAKEKAEQLRSERERKTREARERKARTSQDPWTRYIAAFDHIQYAETQLTAEELRKLPMWPTRQGIRASVTADAVRDFFRRMPGNLFASNRPAFISRMRKEAARWHPDKTARTLANLPPEANAAALLISQVANELLGS</sequence>
<reference evidence="3" key="1">
    <citation type="submission" date="2017-03" db="EMBL/GenBank/DDBJ databases">
        <title>Genomes of endolithic fungi from Antarctica.</title>
        <authorList>
            <person name="Coleine C."/>
            <person name="Masonjones S."/>
            <person name="Stajich J.E."/>
        </authorList>
    </citation>
    <scope>NUCLEOTIDE SEQUENCE [LARGE SCALE GENOMIC DNA]</scope>
    <source>
        <strain evidence="3">CCFEE 5527</strain>
    </source>
</reference>
<feature type="compositionally biased region" description="Polar residues" evidence="1">
    <location>
        <begin position="134"/>
        <end position="145"/>
    </location>
</feature>